<dbReference type="EMBL" id="RCMI01000092">
    <property type="protein sequence ID" value="KAG2936025.1"/>
    <property type="molecule type" value="Genomic_DNA"/>
</dbReference>
<accession>A0A8T1LFL2</accession>
<dbReference type="VEuPathDB" id="FungiDB:PC110_g14695"/>
<proteinExistence type="predicted"/>
<protein>
    <submittedName>
        <fullName evidence="1">Uncharacterized protein</fullName>
    </submittedName>
</protein>
<sequence length="131" mass="15510">MIWICGFELFREEKNVTEPEWRDYFLFARTPENTAYKTLDKDVKPLCMDVELRDAESRLSRLTAEFYEIIDRLNMEDVAAVKDQLSRQCNKSTKSKIAMFLKWLRSELEGFENFEAHISTKTQVEEEAKPS</sequence>
<dbReference type="Proteomes" id="UP000774804">
    <property type="component" value="Unassembled WGS sequence"/>
</dbReference>
<gene>
    <name evidence="1" type="ORF">PC115_g4727</name>
</gene>
<evidence type="ECO:0000313" key="1">
    <source>
        <dbReference type="EMBL" id="KAG2936025.1"/>
    </source>
</evidence>
<comment type="caution">
    <text evidence="1">The sequence shown here is derived from an EMBL/GenBank/DDBJ whole genome shotgun (WGS) entry which is preliminary data.</text>
</comment>
<organism evidence="1 2">
    <name type="scientific">Phytophthora cactorum</name>
    <dbReference type="NCBI Taxonomy" id="29920"/>
    <lineage>
        <taxon>Eukaryota</taxon>
        <taxon>Sar</taxon>
        <taxon>Stramenopiles</taxon>
        <taxon>Oomycota</taxon>
        <taxon>Peronosporomycetes</taxon>
        <taxon>Peronosporales</taxon>
        <taxon>Peronosporaceae</taxon>
        <taxon>Phytophthora</taxon>
    </lineage>
</organism>
<evidence type="ECO:0000313" key="2">
    <source>
        <dbReference type="Proteomes" id="UP000774804"/>
    </source>
</evidence>
<reference evidence="1" key="1">
    <citation type="submission" date="2018-10" db="EMBL/GenBank/DDBJ databases">
        <title>Effector identification in a new, highly contiguous assembly of the strawberry crown rot pathogen Phytophthora cactorum.</title>
        <authorList>
            <person name="Armitage A.D."/>
            <person name="Nellist C.F."/>
            <person name="Bates H."/>
            <person name="Vickerstaff R.J."/>
            <person name="Harrison R.J."/>
        </authorList>
    </citation>
    <scope>NUCLEOTIDE SEQUENCE</scope>
    <source>
        <strain evidence="1">4032</strain>
    </source>
</reference>
<dbReference type="AlphaFoldDB" id="A0A8T1LFL2"/>
<name>A0A8T1LFL2_9STRA</name>